<evidence type="ECO:0000256" key="1">
    <source>
        <dbReference type="SAM" id="SignalP"/>
    </source>
</evidence>
<dbReference type="Proteomes" id="UP001162891">
    <property type="component" value="Chromosome"/>
</dbReference>
<feature type="chain" id="PRO_5047240530" description="Tetratricopeptide repeat protein" evidence="1">
    <location>
        <begin position="22"/>
        <end position="291"/>
    </location>
</feature>
<evidence type="ECO:0000313" key="2">
    <source>
        <dbReference type="EMBL" id="BDG04289.1"/>
    </source>
</evidence>
<name>A0ABM7WXN0_9BACT</name>
<dbReference type="Gene3D" id="1.25.40.10">
    <property type="entry name" value="Tetratricopeptide repeat domain"/>
    <property type="match status" value="1"/>
</dbReference>
<keyword evidence="1" id="KW-0732">Signal</keyword>
<dbReference type="InterPro" id="IPR011990">
    <property type="entry name" value="TPR-like_helical_dom_sf"/>
</dbReference>
<feature type="signal peptide" evidence="1">
    <location>
        <begin position="1"/>
        <end position="21"/>
    </location>
</feature>
<sequence>MLHRRAPLAALALTAFVLTTAARRTLEPEASTAGKVRDPAWLPRGTTLRTVACGQRLLLADLYWLQAVQYVGETVMAKVPRWDALYPLAEIVTDLDPRFGYAYQVTGSNLAGLAHRYDEADRILEKGMRNLPDRWSLPLVYATNKFLFEQRYAEAAEYARRAAEIGKRPHLALLAANLSALANTDDEYVAAISFLDQALSETNTPELKDELAQRRTRIQTFQALATLERAISAHRSRTGRLPARLAELVPAELPALPAEPSGGRFVYDPASGAVQSSVLGPRAPLRITRQE</sequence>
<evidence type="ECO:0008006" key="4">
    <source>
        <dbReference type="Google" id="ProtNLM"/>
    </source>
</evidence>
<evidence type="ECO:0000313" key="3">
    <source>
        <dbReference type="Proteomes" id="UP001162891"/>
    </source>
</evidence>
<proteinExistence type="predicted"/>
<dbReference type="RefSeq" id="WP_248352652.1">
    <property type="nucleotide sequence ID" value="NZ_AP025591.1"/>
</dbReference>
<dbReference type="EMBL" id="AP025591">
    <property type="protein sequence ID" value="BDG04289.1"/>
    <property type="molecule type" value="Genomic_DNA"/>
</dbReference>
<keyword evidence="3" id="KW-1185">Reference proteome</keyword>
<protein>
    <recommendedName>
        <fullName evidence="4">Tetratricopeptide repeat protein</fullName>
    </recommendedName>
</protein>
<dbReference type="SUPFAM" id="SSF48452">
    <property type="entry name" value="TPR-like"/>
    <property type="match status" value="1"/>
</dbReference>
<reference evidence="3" key="1">
    <citation type="journal article" date="2022" name="Int. J. Syst. Evol. Microbiol.">
        <title>Anaeromyxobacter oryzae sp. nov., Anaeromyxobacter diazotrophicus sp. nov. and Anaeromyxobacter paludicola sp. nov., isolated from paddy soils.</title>
        <authorList>
            <person name="Itoh H."/>
            <person name="Xu Z."/>
            <person name="Mise K."/>
            <person name="Masuda Y."/>
            <person name="Ushijima N."/>
            <person name="Hayakawa C."/>
            <person name="Shiratori Y."/>
            <person name="Senoo K."/>
        </authorList>
    </citation>
    <scope>NUCLEOTIDE SEQUENCE [LARGE SCALE GENOMIC DNA]</scope>
    <source>
        <strain evidence="3">Red232</strain>
    </source>
</reference>
<organism evidence="2 3">
    <name type="scientific">Anaeromyxobacter oryzae</name>
    <dbReference type="NCBI Taxonomy" id="2918170"/>
    <lineage>
        <taxon>Bacteria</taxon>
        <taxon>Pseudomonadati</taxon>
        <taxon>Myxococcota</taxon>
        <taxon>Myxococcia</taxon>
        <taxon>Myxococcales</taxon>
        <taxon>Cystobacterineae</taxon>
        <taxon>Anaeromyxobacteraceae</taxon>
        <taxon>Anaeromyxobacter</taxon>
    </lineage>
</organism>
<accession>A0ABM7WXN0</accession>
<gene>
    <name evidence="2" type="ORF">AMOR_32850</name>
</gene>